<dbReference type="Proteomes" id="UP001295423">
    <property type="component" value="Unassembled WGS sequence"/>
</dbReference>
<gene>
    <name evidence="3" type="ORF">CYCCA115_LOCUS22315</name>
</gene>
<dbReference type="EMBL" id="CAKOGP040002313">
    <property type="protein sequence ID" value="CAJ1966732.1"/>
    <property type="molecule type" value="Genomic_DNA"/>
</dbReference>
<evidence type="ECO:0000313" key="4">
    <source>
        <dbReference type="Proteomes" id="UP001295423"/>
    </source>
</evidence>
<feature type="region of interest" description="Disordered" evidence="1">
    <location>
        <begin position="93"/>
        <end position="151"/>
    </location>
</feature>
<evidence type="ECO:0000313" key="3">
    <source>
        <dbReference type="EMBL" id="CAJ1966732.1"/>
    </source>
</evidence>
<accession>A0AAD2JNG4</accession>
<keyword evidence="2" id="KW-0472">Membrane</keyword>
<proteinExistence type="predicted"/>
<protein>
    <submittedName>
        <fullName evidence="3">Uncharacterized protein</fullName>
    </submittedName>
</protein>
<dbReference type="AlphaFoldDB" id="A0AAD2JNG4"/>
<comment type="caution">
    <text evidence="3">The sequence shown here is derived from an EMBL/GenBank/DDBJ whole genome shotgun (WGS) entry which is preliminary data.</text>
</comment>
<feature type="transmembrane region" description="Helical" evidence="2">
    <location>
        <begin position="42"/>
        <end position="62"/>
    </location>
</feature>
<feature type="compositionally biased region" description="Acidic residues" evidence="1">
    <location>
        <begin position="137"/>
        <end position="147"/>
    </location>
</feature>
<name>A0AAD2JNG4_9STRA</name>
<feature type="compositionally biased region" description="Polar residues" evidence="1">
    <location>
        <begin position="107"/>
        <end position="124"/>
    </location>
</feature>
<organism evidence="3 4">
    <name type="scientific">Cylindrotheca closterium</name>
    <dbReference type="NCBI Taxonomy" id="2856"/>
    <lineage>
        <taxon>Eukaryota</taxon>
        <taxon>Sar</taxon>
        <taxon>Stramenopiles</taxon>
        <taxon>Ochrophyta</taxon>
        <taxon>Bacillariophyta</taxon>
        <taxon>Bacillariophyceae</taxon>
        <taxon>Bacillariophycidae</taxon>
        <taxon>Bacillariales</taxon>
        <taxon>Bacillariaceae</taxon>
        <taxon>Cylindrotheca</taxon>
    </lineage>
</organism>
<keyword evidence="4" id="KW-1185">Reference proteome</keyword>
<reference evidence="3" key="1">
    <citation type="submission" date="2023-08" db="EMBL/GenBank/DDBJ databases">
        <authorList>
            <person name="Audoor S."/>
            <person name="Bilcke G."/>
        </authorList>
    </citation>
    <scope>NUCLEOTIDE SEQUENCE</scope>
</reference>
<keyword evidence="2" id="KW-0812">Transmembrane</keyword>
<sequence length="192" mass="21697">MDTSQQEELEEKEQKKIVSCDCLKNSPLFQDTAASAVFWQSAFYLFLSILAPLQGWLNMLVYTRPRFVKWRQTKKMEKERKRKLLERQQKIKERAVMNDARGGPVAVSQQSSRHGQDSTASVTLPTRKEEKPVSVEAEGDGIEEGISDNEAIALEDSAVSEGIDWEELASMSEPIDGWDLDGHSKKFDCLSA</sequence>
<evidence type="ECO:0000256" key="1">
    <source>
        <dbReference type="SAM" id="MobiDB-lite"/>
    </source>
</evidence>
<evidence type="ECO:0000256" key="2">
    <source>
        <dbReference type="SAM" id="Phobius"/>
    </source>
</evidence>
<keyword evidence="2" id="KW-1133">Transmembrane helix</keyword>